<name>A0A8K0PCN5_9PEZI</name>
<feature type="domain" description="Rhodanese" evidence="1">
    <location>
        <begin position="64"/>
        <end position="165"/>
    </location>
</feature>
<reference evidence="2" key="1">
    <citation type="submission" date="2021-07" db="EMBL/GenBank/DDBJ databases">
        <title>Elsinoe batatas strain:CRI-CJ2 Genome sequencing and assembly.</title>
        <authorList>
            <person name="Huang L."/>
        </authorList>
    </citation>
    <scope>NUCLEOTIDE SEQUENCE</scope>
    <source>
        <strain evidence="2">CRI-CJ2</strain>
    </source>
</reference>
<dbReference type="SUPFAM" id="SSF52821">
    <property type="entry name" value="Rhodanese/Cell cycle control phosphatase"/>
    <property type="match status" value="1"/>
</dbReference>
<sequence>MSLLRPLSRALPSTSSRFAVRPIPHSTTFRPQPLHPPSRTFTSFKPLLSKPFDFDAVQSLASVPPPNTVLIDVREPSEFAEGHIPNAINIPVKSQPDALLLPEDEFEDRFGFTKPPTDADTVFYCRAGVRSKAASELAKRAGYSSVGDYAGSWLDWTAKGGKVVR</sequence>
<evidence type="ECO:0000259" key="1">
    <source>
        <dbReference type="PROSITE" id="PS50206"/>
    </source>
</evidence>
<dbReference type="PROSITE" id="PS50206">
    <property type="entry name" value="RHODANESE_3"/>
    <property type="match status" value="1"/>
</dbReference>
<dbReference type="Pfam" id="PF00581">
    <property type="entry name" value="Rhodanese"/>
    <property type="match status" value="1"/>
</dbReference>
<dbReference type="OrthoDB" id="566238at2759"/>
<dbReference type="Gene3D" id="3.40.250.10">
    <property type="entry name" value="Rhodanese-like domain"/>
    <property type="match status" value="1"/>
</dbReference>
<evidence type="ECO:0000313" key="2">
    <source>
        <dbReference type="EMBL" id="KAG8627135.1"/>
    </source>
</evidence>
<dbReference type="PANTHER" id="PTHR44086:SF10">
    <property type="entry name" value="THIOSULFATE SULFURTRANSFERASE_RHODANESE-LIKE DOMAIN-CONTAINING PROTEIN 3"/>
    <property type="match status" value="1"/>
</dbReference>
<dbReference type="InterPro" id="IPR001763">
    <property type="entry name" value="Rhodanese-like_dom"/>
</dbReference>
<accession>A0A8K0PCN5</accession>
<proteinExistence type="predicted"/>
<protein>
    <recommendedName>
        <fullName evidence="1">Rhodanese domain-containing protein</fullName>
    </recommendedName>
</protein>
<dbReference type="Proteomes" id="UP000809789">
    <property type="component" value="Unassembled WGS sequence"/>
</dbReference>
<evidence type="ECO:0000313" key="3">
    <source>
        <dbReference type="Proteomes" id="UP000809789"/>
    </source>
</evidence>
<dbReference type="PANTHER" id="PTHR44086">
    <property type="entry name" value="THIOSULFATE SULFURTRANSFERASE RDL2, MITOCHONDRIAL-RELATED"/>
    <property type="match status" value="1"/>
</dbReference>
<dbReference type="CDD" id="cd01519">
    <property type="entry name" value="RHOD_HSP67B2"/>
    <property type="match status" value="1"/>
</dbReference>
<organism evidence="2 3">
    <name type="scientific">Elsinoe batatas</name>
    <dbReference type="NCBI Taxonomy" id="2601811"/>
    <lineage>
        <taxon>Eukaryota</taxon>
        <taxon>Fungi</taxon>
        <taxon>Dikarya</taxon>
        <taxon>Ascomycota</taxon>
        <taxon>Pezizomycotina</taxon>
        <taxon>Dothideomycetes</taxon>
        <taxon>Dothideomycetidae</taxon>
        <taxon>Myriangiales</taxon>
        <taxon>Elsinoaceae</taxon>
        <taxon>Elsinoe</taxon>
    </lineage>
</organism>
<dbReference type="SMART" id="SM00450">
    <property type="entry name" value="RHOD"/>
    <property type="match status" value="1"/>
</dbReference>
<dbReference type="AlphaFoldDB" id="A0A8K0PCN5"/>
<comment type="caution">
    <text evidence="2">The sequence shown here is derived from an EMBL/GenBank/DDBJ whole genome shotgun (WGS) entry which is preliminary data.</text>
</comment>
<dbReference type="GO" id="GO:0004792">
    <property type="term" value="F:thiosulfate-cyanide sulfurtransferase activity"/>
    <property type="evidence" value="ECO:0007669"/>
    <property type="project" value="TreeGrafter"/>
</dbReference>
<dbReference type="EMBL" id="JAESVG020000005">
    <property type="protein sequence ID" value="KAG8627135.1"/>
    <property type="molecule type" value="Genomic_DNA"/>
</dbReference>
<keyword evidence="3" id="KW-1185">Reference proteome</keyword>
<gene>
    <name evidence="2" type="ORF">KVT40_004618</name>
</gene>
<dbReference type="GO" id="GO:0005739">
    <property type="term" value="C:mitochondrion"/>
    <property type="evidence" value="ECO:0007669"/>
    <property type="project" value="TreeGrafter"/>
</dbReference>
<dbReference type="InterPro" id="IPR036873">
    <property type="entry name" value="Rhodanese-like_dom_sf"/>
</dbReference>